<gene>
    <name evidence="1" type="ORF">GCM10023323_06320</name>
</gene>
<evidence type="ECO:0008006" key="3">
    <source>
        <dbReference type="Google" id="ProtNLM"/>
    </source>
</evidence>
<sequence>MEATHRFEGMKTGARDGRRVGLRLYDRCEVVLTGPDAFVDAAVRYLWPQARPVPGHDDLPQVRLVLGRIAPGLVAGAPRRRVTLYSSPDGHVPDFNEGVEYTGVPGVDRLVLNPHTGSHFLMAGHRVCVVNPEFEAGKRDALRVVKQLVTTAFEAVGVVTVHASAFALGGEAVAVAGPAGAGKTSTVLAAVVAGARMVANDKLYARTDTDGTQVRGWTDPIRVIDAPGHRKRSATLATYFAGDADRVVVDPLPLRTVVLARVGTPSVPVRCEELDRTAGLLLLRREVLPPRVRWLGTEPSPASDPASPTADRFLRLTYGYRDAARAMGLLMRRLGA</sequence>
<dbReference type="EMBL" id="BAABJR010000002">
    <property type="protein sequence ID" value="GAA5204239.1"/>
    <property type="molecule type" value="Genomic_DNA"/>
</dbReference>
<dbReference type="InterPro" id="IPR027417">
    <property type="entry name" value="P-loop_NTPase"/>
</dbReference>
<dbReference type="SUPFAM" id="SSF53795">
    <property type="entry name" value="PEP carboxykinase-like"/>
    <property type="match status" value="1"/>
</dbReference>
<evidence type="ECO:0000313" key="1">
    <source>
        <dbReference type="EMBL" id="GAA5204239.1"/>
    </source>
</evidence>
<evidence type="ECO:0000313" key="2">
    <source>
        <dbReference type="Proteomes" id="UP001499878"/>
    </source>
</evidence>
<accession>A0ABP9SUZ2</accession>
<organism evidence="1 2">
    <name type="scientific">Streptomyces thinghirensis</name>
    <dbReference type="NCBI Taxonomy" id="551547"/>
    <lineage>
        <taxon>Bacteria</taxon>
        <taxon>Bacillati</taxon>
        <taxon>Actinomycetota</taxon>
        <taxon>Actinomycetes</taxon>
        <taxon>Kitasatosporales</taxon>
        <taxon>Streptomycetaceae</taxon>
        <taxon>Streptomyces</taxon>
    </lineage>
</organism>
<keyword evidence="2" id="KW-1185">Reference proteome</keyword>
<comment type="caution">
    <text evidence="1">The sequence shown here is derived from an EMBL/GenBank/DDBJ whole genome shotgun (WGS) entry which is preliminary data.</text>
</comment>
<reference evidence="2" key="1">
    <citation type="journal article" date="2019" name="Int. J. Syst. Evol. Microbiol.">
        <title>The Global Catalogue of Microorganisms (GCM) 10K type strain sequencing project: providing services to taxonomists for standard genome sequencing and annotation.</title>
        <authorList>
            <consortium name="The Broad Institute Genomics Platform"/>
            <consortium name="The Broad Institute Genome Sequencing Center for Infectious Disease"/>
            <person name="Wu L."/>
            <person name="Ma J."/>
        </authorList>
    </citation>
    <scope>NUCLEOTIDE SEQUENCE [LARGE SCALE GENOMIC DNA]</scope>
    <source>
        <strain evidence="2">JCM 18306</strain>
    </source>
</reference>
<protein>
    <recommendedName>
        <fullName evidence="3">Serine kinase</fullName>
    </recommendedName>
</protein>
<dbReference type="RefSeq" id="WP_345626241.1">
    <property type="nucleotide sequence ID" value="NZ_BAABJR010000002.1"/>
</dbReference>
<name>A0ABP9SUZ2_9ACTN</name>
<dbReference type="Proteomes" id="UP001499878">
    <property type="component" value="Unassembled WGS sequence"/>
</dbReference>
<proteinExistence type="predicted"/>
<dbReference type="Gene3D" id="3.40.50.300">
    <property type="entry name" value="P-loop containing nucleotide triphosphate hydrolases"/>
    <property type="match status" value="1"/>
</dbReference>